<dbReference type="GO" id="GO:0005829">
    <property type="term" value="C:cytosol"/>
    <property type="evidence" value="ECO:0007669"/>
    <property type="project" value="TreeGrafter"/>
</dbReference>
<protein>
    <recommendedName>
        <fullName evidence="2">Phosphoenolpyruvate carboxylase</fullName>
    </recommendedName>
</protein>
<dbReference type="GO" id="GO:0008964">
    <property type="term" value="F:phosphoenolpyruvate carboxylase activity"/>
    <property type="evidence" value="ECO:0007669"/>
    <property type="project" value="InterPro"/>
</dbReference>
<dbReference type="STRING" id="435.A0U92_02070"/>
<dbReference type="Proteomes" id="UP000188937">
    <property type="component" value="Chromosome"/>
</dbReference>
<dbReference type="InterPro" id="IPR015813">
    <property type="entry name" value="Pyrv/PenolPyrv_kinase-like_dom"/>
</dbReference>
<dbReference type="PRINTS" id="PR00150">
    <property type="entry name" value="PEPCARBXLASE"/>
</dbReference>
<evidence type="ECO:0000313" key="5">
    <source>
        <dbReference type="Proteomes" id="UP000188937"/>
    </source>
</evidence>
<dbReference type="PANTHER" id="PTHR30523:SF6">
    <property type="entry name" value="PHOSPHOENOLPYRUVATE CARBOXYLASE"/>
    <property type="match status" value="1"/>
</dbReference>
<dbReference type="eggNOG" id="COG2352">
    <property type="taxonomic scope" value="Bacteria"/>
</dbReference>
<dbReference type="GO" id="GO:0006099">
    <property type="term" value="P:tricarboxylic acid cycle"/>
    <property type="evidence" value="ECO:0007669"/>
    <property type="project" value="InterPro"/>
</dbReference>
<dbReference type="KEGG" id="aace:A0U92_02070"/>
<feature type="region of interest" description="Disordered" evidence="3">
    <location>
        <begin position="701"/>
        <end position="721"/>
    </location>
</feature>
<dbReference type="AlphaFoldDB" id="A0A1U9KDA0"/>
<dbReference type="InterPro" id="IPR021135">
    <property type="entry name" value="PEP_COase"/>
</dbReference>
<name>A0A1U9KDA0_ACEAC</name>
<accession>A0A1U9KDA0</accession>
<proteinExistence type="predicted"/>
<evidence type="ECO:0000256" key="1">
    <source>
        <dbReference type="ARBA" id="ARBA00003670"/>
    </source>
</evidence>
<dbReference type="OrthoDB" id="9758461at2"/>
<evidence type="ECO:0000256" key="2">
    <source>
        <dbReference type="ARBA" id="ARBA00022419"/>
    </source>
</evidence>
<reference evidence="4 5" key="1">
    <citation type="submission" date="2016-03" db="EMBL/GenBank/DDBJ databases">
        <title>Acetic acid bacteria sequencing.</title>
        <authorList>
            <person name="Brandt J."/>
            <person name="Jakob F."/>
            <person name="Vogel R.F."/>
        </authorList>
    </citation>
    <scope>NUCLEOTIDE SEQUENCE [LARGE SCALE GENOMIC DNA]</scope>
    <source>
        <strain evidence="4 5">TMW2.1153</strain>
    </source>
</reference>
<dbReference type="SUPFAM" id="SSF51621">
    <property type="entry name" value="Phosphoenolpyruvate/pyruvate domain"/>
    <property type="match status" value="1"/>
</dbReference>
<evidence type="ECO:0000256" key="3">
    <source>
        <dbReference type="SAM" id="MobiDB-lite"/>
    </source>
</evidence>
<dbReference type="PANTHER" id="PTHR30523">
    <property type="entry name" value="PHOSPHOENOLPYRUVATE CARBOXYLASE"/>
    <property type="match status" value="1"/>
</dbReference>
<organism evidence="4 5">
    <name type="scientific">Acetobacter aceti</name>
    <dbReference type="NCBI Taxonomy" id="435"/>
    <lineage>
        <taxon>Bacteria</taxon>
        <taxon>Pseudomonadati</taxon>
        <taxon>Pseudomonadota</taxon>
        <taxon>Alphaproteobacteria</taxon>
        <taxon>Acetobacterales</taxon>
        <taxon>Acetobacteraceae</taxon>
        <taxon>Acetobacter</taxon>
        <taxon>Acetobacter subgen. Acetobacter</taxon>
    </lineage>
</organism>
<keyword evidence="5" id="KW-1185">Reference proteome</keyword>
<dbReference type="EMBL" id="CP014692">
    <property type="protein sequence ID" value="AQS83756.1"/>
    <property type="molecule type" value="Genomic_DNA"/>
</dbReference>
<evidence type="ECO:0000313" key="4">
    <source>
        <dbReference type="EMBL" id="AQS83756.1"/>
    </source>
</evidence>
<sequence length="970" mass="107148">MAAASSSSGSPLIAGGDALSAGARAILAMGHFHESEGETQNPPPAEVTGNDVLSTAWRVSTLLEQGKASLVDLQAVIRHLRDDAFLRRATRLHRYPGGTSSSVTEDRLKGVVRQVLDSAFGRTNGTEGSDGDEVTEPTRPTAAEALARFRAELERTRYAAVFTAHPTFAVANEVYAALASYASAPGPQDTAPDLLSHRRTAAPTLEEEFSLASAAILRGRDALDRLNVELLGASRETWPDAWSSIIPRPVIMTSWVGYDTDGRTDIGWWDTLRLRLKMKLFQLQRLRQQIMESGVEASTLTSRLSRACYTVEAQIAACPKNADADATVEFATLIVDHKEDAILDPAVLGDALQDVIDTASPDAALAVAVARAGFFAHGMSASHSHTRLNATQLHNVIRQRLRFTDDPADPAHRRALLAHINEALENVSPVPVDFGALLVEQASAAKLMMTVAQIVKHIDSATLVRFLIAETESGYTLLAALWLAKHFGIDDKVEISPLFETREALMGGAHIIEEALRSPHWRDYLRKTGRLCLQFGYSDSGRYVGQLAATYLIERLRLKILDLLHVWDLEDVEVVLFDTHGESVGRGGHPFRLSDRFAYLSPMHVRAKFAERGVKYREESAFQGGDGYLLFGTPELAAASVATIAEHTFEPVRRHDDPVYDEPDFSSDFFSTIADAMTGLVADPGYADVLGAFGPSLIDKTGSRPAARQSEGGGATPRITHPSQLRAIPNNAILQQLGWCANTIQGLGSAARRHPETFETFREGSARFRRALDFAAHALAHSDDQVLRSVIWLLDPGYWLDRATAEPRSGKRERYLTVMHDLERLDFWADTQSMFRRIQEDHLALRAVWPEAPTIHPAEKLLHAIRIALIEKIWVLATQIPFFMPRGNFTRDVMMRRILCLEIPSVLRELDAIFPRGGTKLDYNFHEPAGPQVDNSYSQEHDEIFQPMQEMFQMMREISVALMHGIGAFG</sequence>
<dbReference type="GO" id="GO:0015977">
    <property type="term" value="P:carbon fixation"/>
    <property type="evidence" value="ECO:0007669"/>
    <property type="project" value="InterPro"/>
</dbReference>
<comment type="function">
    <text evidence="1">Forms oxaloacetate, a four-carbon dicarboxylic acid source for the tricarboxylic acid cycle.</text>
</comment>
<dbReference type="RefSeq" id="WP_077811795.1">
    <property type="nucleotide sequence ID" value="NZ_CP014692.1"/>
</dbReference>
<gene>
    <name evidence="4" type="ORF">A0U92_02070</name>
</gene>
<dbReference type="Pfam" id="PF00311">
    <property type="entry name" value="PEPcase"/>
    <property type="match status" value="1"/>
</dbReference>
<keyword evidence="4" id="KW-0670">Pyruvate</keyword>